<protein>
    <recommendedName>
        <fullName evidence="2">Phosphatase 2A Regulatory Subunit A helical domain-containing protein</fullName>
    </recommendedName>
</protein>
<evidence type="ECO:0000313" key="3">
    <source>
        <dbReference type="EMBL" id="KAH3825409.1"/>
    </source>
</evidence>
<gene>
    <name evidence="3" type="ORF">DPMN_127284</name>
</gene>
<feature type="domain" description="Phosphatase 2A Regulatory Subunit A helical" evidence="2">
    <location>
        <begin position="2"/>
        <end position="46"/>
    </location>
</feature>
<dbReference type="Proteomes" id="UP000828390">
    <property type="component" value="Unassembled WGS sequence"/>
</dbReference>
<reference evidence="3" key="2">
    <citation type="submission" date="2020-11" db="EMBL/GenBank/DDBJ databases">
        <authorList>
            <person name="McCartney M.A."/>
            <person name="Auch B."/>
            <person name="Kono T."/>
            <person name="Mallez S."/>
            <person name="Becker A."/>
            <person name="Gohl D.M."/>
            <person name="Silverstein K.A.T."/>
            <person name="Koren S."/>
            <person name="Bechman K.B."/>
            <person name="Herman A."/>
            <person name="Abrahante J.E."/>
            <person name="Garbe J."/>
        </authorList>
    </citation>
    <scope>NUCLEOTIDE SEQUENCE</scope>
    <source>
        <strain evidence="3">Duluth1</strain>
        <tissue evidence="3">Whole animal</tissue>
    </source>
</reference>
<keyword evidence="4" id="KW-1185">Reference proteome</keyword>
<dbReference type="AlphaFoldDB" id="A0A9D4JWD4"/>
<name>A0A9D4JWD4_DREPO</name>
<organism evidence="3 4">
    <name type="scientific">Dreissena polymorpha</name>
    <name type="common">Zebra mussel</name>
    <name type="synonym">Mytilus polymorpha</name>
    <dbReference type="NCBI Taxonomy" id="45954"/>
    <lineage>
        <taxon>Eukaryota</taxon>
        <taxon>Metazoa</taxon>
        <taxon>Spiralia</taxon>
        <taxon>Lophotrochozoa</taxon>
        <taxon>Mollusca</taxon>
        <taxon>Bivalvia</taxon>
        <taxon>Autobranchia</taxon>
        <taxon>Heteroconchia</taxon>
        <taxon>Euheterodonta</taxon>
        <taxon>Imparidentia</taxon>
        <taxon>Neoheterodontei</taxon>
        <taxon>Myida</taxon>
        <taxon>Dreissenoidea</taxon>
        <taxon>Dreissenidae</taxon>
        <taxon>Dreissena</taxon>
    </lineage>
</organism>
<evidence type="ECO:0000259" key="2">
    <source>
        <dbReference type="Pfam" id="PF22956"/>
    </source>
</evidence>
<dbReference type="EMBL" id="JAIWYP010000005">
    <property type="protein sequence ID" value="KAH3825409.1"/>
    <property type="molecule type" value="Genomic_DNA"/>
</dbReference>
<evidence type="ECO:0000313" key="4">
    <source>
        <dbReference type="Proteomes" id="UP000828390"/>
    </source>
</evidence>
<reference evidence="3" key="1">
    <citation type="journal article" date="2019" name="bioRxiv">
        <title>The Genome of the Zebra Mussel, Dreissena polymorpha: A Resource for Invasive Species Research.</title>
        <authorList>
            <person name="McCartney M.A."/>
            <person name="Auch B."/>
            <person name="Kono T."/>
            <person name="Mallez S."/>
            <person name="Zhang Y."/>
            <person name="Obille A."/>
            <person name="Becker A."/>
            <person name="Abrahante J.E."/>
            <person name="Garbe J."/>
            <person name="Badalamenti J.P."/>
            <person name="Herman A."/>
            <person name="Mangelson H."/>
            <person name="Liachko I."/>
            <person name="Sullivan S."/>
            <person name="Sone E.D."/>
            <person name="Koren S."/>
            <person name="Silverstein K.A.T."/>
            <person name="Beckman K.B."/>
            <person name="Gohl D.M."/>
        </authorList>
    </citation>
    <scope>NUCLEOTIDE SEQUENCE</scope>
    <source>
        <strain evidence="3">Duluth1</strain>
        <tissue evidence="3">Whole animal</tissue>
    </source>
</reference>
<proteinExistence type="predicted"/>
<keyword evidence="1" id="KW-0677">Repeat</keyword>
<dbReference type="InterPro" id="IPR055231">
    <property type="entry name" value="2AA_helical"/>
</dbReference>
<evidence type="ECO:0000256" key="1">
    <source>
        <dbReference type="ARBA" id="ARBA00022737"/>
    </source>
</evidence>
<comment type="caution">
    <text evidence="3">The sequence shown here is derived from an EMBL/GenBank/DDBJ whole genome shotgun (WGS) entry which is preliminary data.</text>
</comment>
<sequence length="53" mass="5888">MWIRHGSVGFVSAVAQNLNIADIHCNLLPALKPFLKSEIIQIEKEVGKTCILQ</sequence>
<dbReference type="Pfam" id="PF22956">
    <property type="entry name" value="VPS15-like_hel"/>
    <property type="match status" value="1"/>
</dbReference>
<accession>A0A9D4JWD4</accession>